<keyword evidence="1" id="KW-0732">Signal</keyword>
<dbReference type="EMBL" id="OZ075111">
    <property type="protein sequence ID" value="CAL4888013.1"/>
    <property type="molecule type" value="Genomic_DNA"/>
</dbReference>
<dbReference type="AlphaFoldDB" id="A0ABC8VCJ9"/>
<proteinExistence type="predicted"/>
<evidence type="ECO:0000256" key="1">
    <source>
        <dbReference type="SAM" id="SignalP"/>
    </source>
</evidence>
<dbReference type="Proteomes" id="UP001497457">
    <property type="component" value="Chromosome 1b"/>
</dbReference>
<evidence type="ECO:0000313" key="3">
    <source>
        <dbReference type="Proteomes" id="UP001497457"/>
    </source>
</evidence>
<reference evidence="2 3" key="2">
    <citation type="submission" date="2024-10" db="EMBL/GenBank/DDBJ databases">
        <authorList>
            <person name="Ryan C."/>
        </authorList>
    </citation>
    <scope>NUCLEOTIDE SEQUENCE [LARGE SCALE GENOMIC DNA]</scope>
</reference>
<reference evidence="3" key="1">
    <citation type="submission" date="2024-06" db="EMBL/GenBank/DDBJ databases">
        <authorList>
            <person name="Ryan C."/>
        </authorList>
    </citation>
    <scope>NUCLEOTIDE SEQUENCE [LARGE SCALE GENOMIC DNA]</scope>
</reference>
<feature type="signal peptide" evidence="1">
    <location>
        <begin position="1"/>
        <end position="32"/>
    </location>
</feature>
<name>A0ABC8VCJ9_9POAL</name>
<feature type="chain" id="PRO_5044761431" evidence="1">
    <location>
        <begin position="33"/>
        <end position="102"/>
    </location>
</feature>
<protein>
    <submittedName>
        <fullName evidence="2">Uncharacterized protein</fullName>
    </submittedName>
</protein>
<sequence length="102" mass="11113">MARHRLLPCRASLLLLLLVGLLLSSSSTVARAVATPTPESHRWSRKLLVTAPRVSPDTRSSSGSQQQQQMDVGAWRWAAPFRRPGASLGRRVPGSHANPSHN</sequence>
<gene>
    <name evidence="2" type="ORF">URODEC1_LOCUS2046</name>
</gene>
<evidence type="ECO:0000313" key="2">
    <source>
        <dbReference type="EMBL" id="CAL4888013.1"/>
    </source>
</evidence>
<keyword evidence="3" id="KW-1185">Reference proteome</keyword>
<organism evidence="2 3">
    <name type="scientific">Urochloa decumbens</name>
    <dbReference type="NCBI Taxonomy" id="240449"/>
    <lineage>
        <taxon>Eukaryota</taxon>
        <taxon>Viridiplantae</taxon>
        <taxon>Streptophyta</taxon>
        <taxon>Embryophyta</taxon>
        <taxon>Tracheophyta</taxon>
        <taxon>Spermatophyta</taxon>
        <taxon>Magnoliopsida</taxon>
        <taxon>Liliopsida</taxon>
        <taxon>Poales</taxon>
        <taxon>Poaceae</taxon>
        <taxon>PACMAD clade</taxon>
        <taxon>Panicoideae</taxon>
        <taxon>Panicodae</taxon>
        <taxon>Paniceae</taxon>
        <taxon>Melinidinae</taxon>
        <taxon>Urochloa</taxon>
    </lineage>
</organism>
<accession>A0ABC8VCJ9</accession>